<evidence type="ECO:0000259" key="6">
    <source>
        <dbReference type="PROSITE" id="PS50090"/>
    </source>
</evidence>
<dbReference type="InterPro" id="IPR009057">
    <property type="entry name" value="Homeodomain-like_sf"/>
</dbReference>
<dbReference type="PROSITE" id="PS50090">
    <property type="entry name" value="MYB_LIKE"/>
    <property type="match status" value="5"/>
</dbReference>
<dbReference type="Pfam" id="PF13921">
    <property type="entry name" value="Myb_DNA-bind_6"/>
    <property type="match status" value="2"/>
</dbReference>
<feature type="domain" description="Myb-like" evidence="6">
    <location>
        <begin position="112"/>
        <end position="161"/>
    </location>
</feature>
<reference evidence="9 10" key="1">
    <citation type="submission" date="2016-05" db="EMBL/GenBank/DDBJ databases">
        <title>Nuclear genome of Blastocystis sp. subtype 1 NandII.</title>
        <authorList>
            <person name="Gentekaki E."/>
            <person name="Curtis B."/>
            <person name="Stairs C."/>
            <person name="Eme L."/>
            <person name="Herman E."/>
            <person name="Klimes V."/>
            <person name="Arias M.C."/>
            <person name="Elias M."/>
            <person name="Hilliou F."/>
            <person name="Klute M."/>
            <person name="Malik S.-B."/>
            <person name="Pightling A."/>
            <person name="Rachubinski R."/>
            <person name="Salas D."/>
            <person name="Schlacht A."/>
            <person name="Suga H."/>
            <person name="Archibald J."/>
            <person name="Ball S.G."/>
            <person name="Clark G."/>
            <person name="Dacks J."/>
            <person name="Van Der Giezen M."/>
            <person name="Tsaousis A."/>
            <person name="Roger A."/>
        </authorList>
    </citation>
    <scope>NUCLEOTIDE SEQUENCE [LARGE SCALE GENOMIC DNA]</scope>
    <source>
        <strain evidence="10">ATCC 50177 / NandII</strain>
    </source>
</reference>
<feature type="compositionally biased region" description="Basic residues" evidence="5">
    <location>
        <begin position="51"/>
        <end position="66"/>
    </location>
</feature>
<name>A0A196SKQ2_BLAHN</name>
<evidence type="ECO:0000256" key="1">
    <source>
        <dbReference type="ARBA" id="ARBA00023015"/>
    </source>
</evidence>
<feature type="domain" description="HTH myb-type" evidence="8">
    <location>
        <begin position="64"/>
        <end position="115"/>
    </location>
</feature>
<dbReference type="GO" id="GO:0019185">
    <property type="term" value="C:snRNA-activating protein complex"/>
    <property type="evidence" value="ECO:0007669"/>
    <property type="project" value="TreeGrafter"/>
</dbReference>
<gene>
    <name evidence="9" type="ORF">AV274_1496</name>
</gene>
<organism evidence="9 10">
    <name type="scientific">Blastocystis sp. subtype 1 (strain ATCC 50177 / NandII)</name>
    <dbReference type="NCBI Taxonomy" id="478820"/>
    <lineage>
        <taxon>Eukaryota</taxon>
        <taxon>Sar</taxon>
        <taxon>Stramenopiles</taxon>
        <taxon>Bigyra</taxon>
        <taxon>Opalozoa</taxon>
        <taxon>Opalinata</taxon>
        <taxon>Blastocystidae</taxon>
        <taxon>Blastocystis</taxon>
    </lineage>
</organism>
<feature type="domain" description="Myb-like" evidence="6">
    <location>
        <begin position="59"/>
        <end position="111"/>
    </location>
</feature>
<feature type="region of interest" description="Disordered" evidence="5">
    <location>
        <begin position="459"/>
        <end position="490"/>
    </location>
</feature>
<accession>A0A196SKQ2</accession>
<feature type="region of interest" description="Disordered" evidence="5">
    <location>
        <begin position="1"/>
        <end position="66"/>
    </location>
</feature>
<dbReference type="GO" id="GO:0042795">
    <property type="term" value="P:snRNA transcription by RNA polymerase II"/>
    <property type="evidence" value="ECO:0007669"/>
    <property type="project" value="TreeGrafter"/>
</dbReference>
<evidence type="ECO:0000259" key="8">
    <source>
        <dbReference type="PROSITE" id="PS51294"/>
    </source>
</evidence>
<evidence type="ECO:0000256" key="3">
    <source>
        <dbReference type="ARBA" id="ARBA00023163"/>
    </source>
</evidence>
<proteinExistence type="predicted"/>
<feature type="compositionally biased region" description="Polar residues" evidence="5">
    <location>
        <begin position="468"/>
        <end position="480"/>
    </location>
</feature>
<feature type="compositionally biased region" description="Low complexity" evidence="5">
    <location>
        <begin position="22"/>
        <end position="33"/>
    </location>
</feature>
<dbReference type="InterPro" id="IPR017884">
    <property type="entry name" value="SANT_dom"/>
</dbReference>
<feature type="domain" description="SANT" evidence="7">
    <location>
        <begin position="62"/>
        <end position="115"/>
    </location>
</feature>
<dbReference type="PANTHER" id="PTHR46621">
    <property type="entry name" value="SNRNA-ACTIVATING PROTEIN COMPLEX SUBUNIT 4"/>
    <property type="match status" value="1"/>
</dbReference>
<keyword evidence="1" id="KW-0805">Transcription regulation</keyword>
<dbReference type="SMART" id="SM00717">
    <property type="entry name" value="SANT"/>
    <property type="match status" value="6"/>
</dbReference>
<dbReference type="PANTHER" id="PTHR46621:SF1">
    <property type="entry name" value="SNRNA-ACTIVATING PROTEIN COMPLEX SUBUNIT 4"/>
    <property type="match status" value="1"/>
</dbReference>
<dbReference type="InterPro" id="IPR017930">
    <property type="entry name" value="Myb_dom"/>
</dbReference>
<dbReference type="PROSITE" id="PS51293">
    <property type="entry name" value="SANT"/>
    <property type="match status" value="1"/>
</dbReference>
<dbReference type="GO" id="GO:0000978">
    <property type="term" value="F:RNA polymerase II cis-regulatory region sequence-specific DNA binding"/>
    <property type="evidence" value="ECO:0007669"/>
    <property type="project" value="TreeGrafter"/>
</dbReference>
<dbReference type="Pfam" id="PF00249">
    <property type="entry name" value="Myb_DNA-binding"/>
    <property type="match status" value="1"/>
</dbReference>
<evidence type="ECO:0000313" key="9">
    <source>
        <dbReference type="EMBL" id="OAO16772.1"/>
    </source>
</evidence>
<dbReference type="PROSITE" id="PS51294">
    <property type="entry name" value="HTH_MYB"/>
    <property type="match status" value="3"/>
</dbReference>
<dbReference type="SUPFAM" id="SSF46689">
    <property type="entry name" value="Homeodomain-like"/>
    <property type="match status" value="4"/>
</dbReference>
<keyword evidence="2" id="KW-0238">DNA-binding</keyword>
<keyword evidence="4" id="KW-0539">Nucleus</keyword>
<feature type="domain" description="Myb-like" evidence="6">
    <location>
        <begin position="177"/>
        <end position="221"/>
    </location>
</feature>
<evidence type="ECO:0000259" key="7">
    <source>
        <dbReference type="PROSITE" id="PS51293"/>
    </source>
</evidence>
<dbReference type="Gene3D" id="1.10.10.60">
    <property type="entry name" value="Homeodomain-like"/>
    <property type="match status" value="5"/>
</dbReference>
<feature type="domain" description="HTH myb-type" evidence="8">
    <location>
        <begin position="515"/>
        <end position="566"/>
    </location>
</feature>
<feature type="domain" description="Myb-like" evidence="6">
    <location>
        <begin position="510"/>
        <end position="562"/>
    </location>
</feature>
<dbReference type="AlphaFoldDB" id="A0A196SKQ2"/>
<dbReference type="EMBL" id="LXWW01000062">
    <property type="protein sequence ID" value="OAO16772.1"/>
    <property type="molecule type" value="Genomic_DNA"/>
</dbReference>
<evidence type="ECO:0000256" key="4">
    <source>
        <dbReference type="ARBA" id="ARBA00023242"/>
    </source>
</evidence>
<comment type="caution">
    <text evidence="9">The sequence shown here is derived from an EMBL/GenBank/DDBJ whole genome shotgun (WGS) entry which is preliminary data.</text>
</comment>
<evidence type="ECO:0000256" key="2">
    <source>
        <dbReference type="ARBA" id="ARBA00023125"/>
    </source>
</evidence>
<dbReference type="OrthoDB" id="2143914at2759"/>
<dbReference type="GO" id="GO:0042796">
    <property type="term" value="P:snRNA transcription by RNA polymerase III"/>
    <property type="evidence" value="ECO:0007669"/>
    <property type="project" value="TreeGrafter"/>
</dbReference>
<feature type="domain" description="HTH myb-type" evidence="8">
    <location>
        <begin position="116"/>
        <end position="165"/>
    </location>
</feature>
<evidence type="ECO:0000256" key="5">
    <source>
        <dbReference type="SAM" id="MobiDB-lite"/>
    </source>
</evidence>
<dbReference type="InterPro" id="IPR051575">
    <property type="entry name" value="Myb-like_DNA-bd"/>
</dbReference>
<protein>
    <submittedName>
        <fullName evidence="9">Transcriptional activator myb-like protein</fullName>
    </submittedName>
</protein>
<dbReference type="Proteomes" id="UP000078348">
    <property type="component" value="Unassembled WGS sequence"/>
</dbReference>
<feature type="domain" description="Myb-like" evidence="6">
    <location>
        <begin position="569"/>
        <end position="612"/>
    </location>
</feature>
<sequence length="670" mass="76898">MSPMLPDNQAVSTTTSADCIQTSDFATTTSSSATREEDWSDSTSSSDSPPKRKKPSSSRRRGGRKTWTKDEDVQLCKAVMKYNQRHWKCIARELGTQRSETECRQHYCRVLMRSTNTGRWSEDEVDRLRRAVDDGLTWSEVATCVGTRDKTQCKSKWIQLVEKCSGQYGLIGGVMGSTWTEDEDNVLLDLYNEYPGNWELISGVGQGRRESRIDDEYRSHYGRNPPPLPLPYQQKWQLTKRKEIEISFATDGFWRIHYITYYRVKPLKRFSSFPSILSMVLNRKWSLANPNSEKPFLGSVSRYDSTHASSSNAVYLIAAERKDSYLLEEDLSVTLGSDVDGFLQIGDGFFNRSCFCPSFLRESNPFDFVSVSVPPEVRAQLFDGCFSDGTYFYVDQSFLQNCTCIYFSKERAAQDPVGSGSCVLSDVIFYPEGDGEYAFLEEDNEPYVPLTVSPPHEVKETVEAPESVTPQSSGESSSLPPQRKKPRRIDPDVYDYVESIQEPHGKRRCSSTGTRRVWTPEEDVKLRKLVAKYNQRNWKQIARELGTRRPETECRQHYCRVLERTSAMGRWKPEEVERLLNAMREDDNWQSIAACVGTRDKAQCQAKWKQLTSQKKGMREWSLEEHRRVMSLYDRMPEDWRAISEAMGGAISPEQIRSHCSSLLQVLHQS</sequence>
<dbReference type="InterPro" id="IPR001005">
    <property type="entry name" value="SANT/Myb"/>
</dbReference>
<dbReference type="STRING" id="478820.A0A196SKQ2"/>
<dbReference type="CDD" id="cd00167">
    <property type="entry name" value="SANT"/>
    <property type="match status" value="5"/>
</dbReference>
<feature type="compositionally biased region" description="Polar residues" evidence="5">
    <location>
        <begin position="9"/>
        <end position="21"/>
    </location>
</feature>
<dbReference type="GO" id="GO:0001006">
    <property type="term" value="F:RNA polymerase III type 3 promoter sequence-specific DNA binding"/>
    <property type="evidence" value="ECO:0007669"/>
    <property type="project" value="TreeGrafter"/>
</dbReference>
<evidence type="ECO:0000313" key="10">
    <source>
        <dbReference type="Proteomes" id="UP000078348"/>
    </source>
</evidence>
<keyword evidence="3" id="KW-0804">Transcription</keyword>
<keyword evidence="10" id="KW-1185">Reference proteome</keyword>